<comment type="caution">
    <text evidence="3">The sequence shown here is derived from an EMBL/GenBank/DDBJ whole genome shotgun (WGS) entry which is preliminary data.</text>
</comment>
<dbReference type="CDD" id="cd03397">
    <property type="entry name" value="PAP2_acid_phosphatase"/>
    <property type="match status" value="1"/>
</dbReference>
<accession>A0A846MZP3</accession>
<name>A0A846MZP3_9PROT</name>
<dbReference type="InterPro" id="IPR000326">
    <property type="entry name" value="PAP2/HPO"/>
</dbReference>
<dbReference type="InterPro" id="IPR036938">
    <property type="entry name" value="PAP2/HPO_sf"/>
</dbReference>
<dbReference type="PRINTS" id="PR00483">
    <property type="entry name" value="BACPHPHTASE"/>
</dbReference>
<feature type="domain" description="Phosphatidic acid phosphatase type 2/haloperoxidase" evidence="2">
    <location>
        <begin position="92"/>
        <end position="205"/>
    </location>
</feature>
<dbReference type="AlphaFoldDB" id="A0A846MZP3"/>
<dbReference type="SUPFAM" id="SSF48317">
    <property type="entry name" value="Acid phosphatase/Vanadium-dependent haloperoxidase"/>
    <property type="match status" value="1"/>
</dbReference>
<dbReference type="GO" id="GO:0030288">
    <property type="term" value="C:outer membrane-bounded periplasmic space"/>
    <property type="evidence" value="ECO:0007669"/>
    <property type="project" value="InterPro"/>
</dbReference>
<gene>
    <name evidence="3" type="ORF">FHS83_001889</name>
</gene>
<keyword evidence="4" id="KW-1185">Reference proteome</keyword>
<evidence type="ECO:0000256" key="1">
    <source>
        <dbReference type="SAM" id="SignalP"/>
    </source>
</evidence>
<dbReference type="PIRSF" id="PIRSF000897">
    <property type="entry name" value="Acid_Ptase_ClsA"/>
    <property type="match status" value="1"/>
</dbReference>
<organism evidence="3 4">
    <name type="scientific">Rhizomicrobium palustre</name>
    <dbReference type="NCBI Taxonomy" id="189966"/>
    <lineage>
        <taxon>Bacteria</taxon>
        <taxon>Pseudomonadati</taxon>
        <taxon>Pseudomonadota</taxon>
        <taxon>Alphaproteobacteria</taxon>
        <taxon>Micropepsales</taxon>
        <taxon>Micropepsaceae</taxon>
        <taxon>Rhizomicrobium</taxon>
    </lineage>
</organism>
<feature type="signal peptide" evidence="1">
    <location>
        <begin position="1"/>
        <end position="19"/>
    </location>
</feature>
<evidence type="ECO:0000313" key="3">
    <source>
        <dbReference type="EMBL" id="NIK88571.1"/>
    </source>
</evidence>
<dbReference type="EMBL" id="JAASRM010000001">
    <property type="protein sequence ID" value="NIK88571.1"/>
    <property type="molecule type" value="Genomic_DNA"/>
</dbReference>
<reference evidence="3 4" key="1">
    <citation type="submission" date="2020-03" db="EMBL/GenBank/DDBJ databases">
        <title>Genomic Encyclopedia of Type Strains, Phase IV (KMG-IV): sequencing the most valuable type-strain genomes for metagenomic binning, comparative biology and taxonomic classification.</title>
        <authorList>
            <person name="Goeker M."/>
        </authorList>
    </citation>
    <scope>NUCLEOTIDE SEQUENCE [LARGE SCALE GENOMIC DNA]</scope>
    <source>
        <strain evidence="3 4">DSM 19867</strain>
    </source>
</reference>
<feature type="chain" id="PRO_5032340540" evidence="1">
    <location>
        <begin position="20"/>
        <end position="227"/>
    </location>
</feature>
<proteinExistence type="predicted"/>
<dbReference type="EC" id="3.1.3.2" evidence="3"/>
<dbReference type="SMART" id="SM00014">
    <property type="entry name" value="acidPPc"/>
    <property type="match status" value="1"/>
</dbReference>
<dbReference type="Gene3D" id="1.20.144.10">
    <property type="entry name" value="Phosphatidic acid phosphatase type 2/haloperoxidase"/>
    <property type="match status" value="1"/>
</dbReference>
<keyword evidence="3" id="KW-0378">Hydrolase</keyword>
<keyword evidence="1" id="KW-0732">Signal</keyword>
<protein>
    <submittedName>
        <fullName evidence="3">Acid phosphatase (Class A)</fullName>
        <ecNumber evidence="3">3.1.3.2</ecNumber>
    </submittedName>
</protein>
<dbReference type="Proteomes" id="UP000570514">
    <property type="component" value="Unassembled WGS sequence"/>
</dbReference>
<evidence type="ECO:0000313" key="4">
    <source>
        <dbReference type="Proteomes" id="UP000570514"/>
    </source>
</evidence>
<dbReference type="Pfam" id="PF01569">
    <property type="entry name" value="PAP2"/>
    <property type="match status" value="1"/>
</dbReference>
<sequence>MRIYACLAAMAFAAIPAFASDQLLLTPDAPARMLPAPPPDGSAEQKREMAELLRLQKTTSATAYEKADKDDKTESVTAFAEILGPWFDMKALPKTAALFQQVRTEEKAAAKTAKTYFLRNRPWVLEPSLKTCTRDDPQQSSYPSGHATLGYSFAVVLAHLLPDDATKIMARAKEYAENRLVCGVHYRSDIVAGQVLGTVVSEELLANANFKAEFEAAQAELTAAKSH</sequence>
<evidence type="ECO:0000259" key="2">
    <source>
        <dbReference type="SMART" id="SM00014"/>
    </source>
</evidence>
<dbReference type="GO" id="GO:0003993">
    <property type="term" value="F:acid phosphatase activity"/>
    <property type="evidence" value="ECO:0007669"/>
    <property type="project" value="UniProtKB-EC"/>
</dbReference>
<dbReference type="RefSeq" id="WP_167082736.1">
    <property type="nucleotide sequence ID" value="NZ_BAAADC010000001.1"/>
</dbReference>
<dbReference type="InterPro" id="IPR001011">
    <property type="entry name" value="Acid_Pase_classA_bac"/>
</dbReference>